<dbReference type="EMBL" id="DF820464">
    <property type="protein sequence ID" value="GAK56187.1"/>
    <property type="molecule type" value="Genomic_DNA"/>
</dbReference>
<dbReference type="InterPro" id="IPR023404">
    <property type="entry name" value="rSAM_horseshoe"/>
</dbReference>
<dbReference type="SUPFAM" id="SSF102114">
    <property type="entry name" value="Radical SAM enzymes"/>
    <property type="match status" value="1"/>
</dbReference>
<feature type="domain" description="B12-binding" evidence="6">
    <location>
        <begin position="7"/>
        <end position="137"/>
    </location>
</feature>
<dbReference type="SFLD" id="SFLDS00029">
    <property type="entry name" value="Radical_SAM"/>
    <property type="match status" value="1"/>
</dbReference>
<gene>
    <name evidence="8" type="ORF">U27_03149</name>
</gene>
<dbReference type="InterPro" id="IPR006638">
    <property type="entry name" value="Elp3/MiaA/NifB-like_rSAM"/>
</dbReference>
<dbReference type="Gene3D" id="3.80.30.20">
    <property type="entry name" value="tm_1862 like domain"/>
    <property type="match status" value="1"/>
</dbReference>
<dbReference type="STRING" id="1499967.U27_03149"/>
<dbReference type="GO" id="GO:0031419">
    <property type="term" value="F:cobalamin binding"/>
    <property type="evidence" value="ECO:0007669"/>
    <property type="project" value="InterPro"/>
</dbReference>
<dbReference type="SFLD" id="SFLDG01082">
    <property type="entry name" value="B12-binding_domain_containing"/>
    <property type="match status" value="1"/>
</dbReference>
<organism evidence="8">
    <name type="scientific">Vecturithrix granuli</name>
    <dbReference type="NCBI Taxonomy" id="1499967"/>
    <lineage>
        <taxon>Bacteria</taxon>
        <taxon>Candidatus Moduliflexota</taxon>
        <taxon>Candidatus Vecturitrichia</taxon>
        <taxon>Candidatus Vecturitrichales</taxon>
        <taxon>Candidatus Vecturitrichaceae</taxon>
        <taxon>Candidatus Vecturithrix</taxon>
    </lineage>
</organism>
<accession>A0A081BV32</accession>
<evidence type="ECO:0000256" key="2">
    <source>
        <dbReference type="ARBA" id="ARBA00022691"/>
    </source>
</evidence>
<dbReference type="Proteomes" id="UP000030661">
    <property type="component" value="Unassembled WGS sequence"/>
</dbReference>
<dbReference type="PROSITE" id="PS51332">
    <property type="entry name" value="B12_BINDING"/>
    <property type="match status" value="1"/>
</dbReference>
<keyword evidence="5" id="KW-0411">Iron-sulfur</keyword>
<evidence type="ECO:0000259" key="7">
    <source>
        <dbReference type="PROSITE" id="PS51918"/>
    </source>
</evidence>
<evidence type="ECO:0000256" key="4">
    <source>
        <dbReference type="ARBA" id="ARBA00023004"/>
    </source>
</evidence>
<keyword evidence="3" id="KW-0479">Metal-binding</keyword>
<dbReference type="SMART" id="SM00729">
    <property type="entry name" value="Elp3"/>
    <property type="match status" value="1"/>
</dbReference>
<dbReference type="SFLD" id="SFLDF00303">
    <property type="entry name" value="hopanoid_C2-methyltransferase"/>
    <property type="match status" value="1"/>
</dbReference>
<dbReference type="InterPro" id="IPR034530">
    <property type="entry name" value="HpnP-like"/>
</dbReference>
<name>A0A081BV32_VECG1</name>
<dbReference type="InterPro" id="IPR006158">
    <property type="entry name" value="Cobalamin-bd"/>
</dbReference>
<dbReference type="InterPro" id="IPR025274">
    <property type="entry name" value="DUF4070"/>
</dbReference>
<evidence type="ECO:0000256" key="5">
    <source>
        <dbReference type="ARBA" id="ARBA00023014"/>
    </source>
</evidence>
<dbReference type="PANTHER" id="PTHR43409:SF3">
    <property type="entry name" value="HYPOTHETICAL METHYLTRANSFERASE"/>
    <property type="match status" value="1"/>
</dbReference>
<dbReference type="Pfam" id="PF13282">
    <property type="entry name" value="DUF4070"/>
    <property type="match status" value="1"/>
</dbReference>
<dbReference type="InterPro" id="IPR058240">
    <property type="entry name" value="rSAM_sf"/>
</dbReference>
<dbReference type="GO" id="GO:0051536">
    <property type="term" value="F:iron-sulfur cluster binding"/>
    <property type="evidence" value="ECO:0007669"/>
    <property type="project" value="UniProtKB-KW"/>
</dbReference>
<protein>
    <submittedName>
        <fullName evidence="8">Fe-S oxidoreductase</fullName>
    </submittedName>
</protein>
<keyword evidence="4" id="KW-0408">Iron</keyword>
<dbReference type="AlphaFoldDB" id="A0A081BV32"/>
<dbReference type="PANTHER" id="PTHR43409">
    <property type="entry name" value="ANAEROBIC MAGNESIUM-PROTOPORPHYRIN IX MONOMETHYL ESTER CYCLASE-RELATED"/>
    <property type="match status" value="1"/>
</dbReference>
<dbReference type="InterPro" id="IPR051198">
    <property type="entry name" value="BchE-like"/>
</dbReference>
<dbReference type="GO" id="GO:0003824">
    <property type="term" value="F:catalytic activity"/>
    <property type="evidence" value="ECO:0007669"/>
    <property type="project" value="InterPro"/>
</dbReference>
<dbReference type="InterPro" id="IPR034466">
    <property type="entry name" value="Methyltransferase_Class_B"/>
</dbReference>
<dbReference type="SFLD" id="SFLDG01123">
    <property type="entry name" value="methyltransferase_(Class_B)"/>
    <property type="match status" value="1"/>
</dbReference>
<evidence type="ECO:0000313" key="8">
    <source>
        <dbReference type="EMBL" id="GAK56187.1"/>
    </source>
</evidence>
<dbReference type="GO" id="GO:0046872">
    <property type="term" value="F:metal ion binding"/>
    <property type="evidence" value="ECO:0007669"/>
    <property type="project" value="UniProtKB-KW"/>
</dbReference>
<keyword evidence="2" id="KW-0949">S-adenosyl-L-methionine</keyword>
<proteinExistence type="predicted"/>
<evidence type="ECO:0000256" key="1">
    <source>
        <dbReference type="ARBA" id="ARBA00001966"/>
    </source>
</evidence>
<feature type="domain" description="Radical SAM core" evidence="7">
    <location>
        <begin position="160"/>
        <end position="387"/>
    </location>
</feature>
<dbReference type="PROSITE" id="PS51918">
    <property type="entry name" value="RADICAL_SAM"/>
    <property type="match status" value="1"/>
</dbReference>
<dbReference type="HOGENOM" id="CLU_021572_5_0_0"/>
<dbReference type="Gene3D" id="3.40.50.280">
    <property type="entry name" value="Cobalamin-binding domain"/>
    <property type="match status" value="1"/>
</dbReference>
<sequence length="659" mass="73792">MKVYLINPKFPVTYWGFEYAADLSGIKYTSPPLGLATVAALTPRDIKVEICDENIEEVNFDTDADIIGLTAYLVQGPRAFQIAAEFQQRGKLVVLGGPITSLDPAGCQGKADILFRGEAEYTWPQFLADLQAGSHHPEYVQTETVDMRDSPIPRFDLLKFDQYHKASIQTTRGCPFNCEFCDIVVLFGRKVRCKAVSQVINELREAAKYHAHSIFFTDDNFVGNPAYAKQLLRAMIEFHKTEHLSFDYMTQASINLARDEELLQLLYEAHVTKVFVGIESPRKESLQETNKGQNLHYDLAADVKKIQSYNIGVAAGMIVGFDHDDVHIFQEHFEFMMTSHVAWVMTGLLQAFPNTPLYERMAREHRLDNAFATDGNNTSLNSNILPKSMSKEELISGYIWLLKQLYSYENYAKRAIGALHDYAKRPHISLSWPKFSELKIVLRTLRYYLLTFDRQRRAFSFKILKYVFLHKPHTFYAAMSHLVGFKHFHAYVYDQLEKANDLRASFFGKFGDSVNSNADALSQHAISVYAELKKQALAVSRQAAAAREELGKQATAVSHHASETYDGVSQQAAALIAQAAMAYDALGKQIGHHAAAAYAELAQQAVLLSQQVSALSQHIAAYYVELGQQAAAISQQAALIAETLEQQGALRSPGAGDEA</sequence>
<dbReference type="GO" id="GO:0005829">
    <property type="term" value="C:cytosol"/>
    <property type="evidence" value="ECO:0007669"/>
    <property type="project" value="TreeGrafter"/>
</dbReference>
<dbReference type="Pfam" id="PF04055">
    <property type="entry name" value="Radical_SAM"/>
    <property type="match status" value="1"/>
</dbReference>
<dbReference type="CDD" id="cd01335">
    <property type="entry name" value="Radical_SAM"/>
    <property type="match status" value="1"/>
</dbReference>
<comment type="cofactor">
    <cofactor evidence="1">
        <name>[4Fe-4S] cluster</name>
        <dbReference type="ChEBI" id="CHEBI:49883"/>
    </cofactor>
</comment>
<dbReference type="InterPro" id="IPR007197">
    <property type="entry name" value="rSAM"/>
</dbReference>
<evidence type="ECO:0000313" key="9">
    <source>
        <dbReference type="Proteomes" id="UP000030661"/>
    </source>
</evidence>
<keyword evidence="9" id="KW-1185">Reference proteome</keyword>
<evidence type="ECO:0000256" key="3">
    <source>
        <dbReference type="ARBA" id="ARBA00022723"/>
    </source>
</evidence>
<evidence type="ECO:0000259" key="6">
    <source>
        <dbReference type="PROSITE" id="PS51332"/>
    </source>
</evidence>
<dbReference type="eggNOG" id="COG1032">
    <property type="taxonomic scope" value="Bacteria"/>
</dbReference>
<reference evidence="8" key="1">
    <citation type="journal article" date="2015" name="PeerJ">
        <title>First genomic representation of candidate bacterial phylum KSB3 points to enhanced environmental sensing as a trigger of wastewater bulking.</title>
        <authorList>
            <person name="Sekiguchi Y."/>
            <person name="Ohashi A."/>
            <person name="Parks D.H."/>
            <person name="Yamauchi T."/>
            <person name="Tyson G.W."/>
            <person name="Hugenholtz P."/>
        </authorList>
    </citation>
    <scope>NUCLEOTIDE SEQUENCE [LARGE SCALE GENOMIC DNA]</scope>
</reference>